<keyword evidence="1" id="KW-0812">Transmembrane</keyword>
<proteinExistence type="predicted"/>
<keyword evidence="1" id="KW-1133">Transmembrane helix</keyword>
<gene>
    <name evidence="2" type="ORF">D1970_19320</name>
</gene>
<organism evidence="2 3">
    <name type="scientific">Mesobacillus zeae</name>
    <dbReference type="NCBI Taxonomy" id="1917180"/>
    <lineage>
        <taxon>Bacteria</taxon>
        <taxon>Bacillati</taxon>
        <taxon>Bacillota</taxon>
        <taxon>Bacilli</taxon>
        <taxon>Bacillales</taxon>
        <taxon>Bacillaceae</taxon>
        <taxon>Mesobacillus</taxon>
    </lineage>
</organism>
<evidence type="ECO:0000313" key="2">
    <source>
        <dbReference type="EMBL" id="RID82323.1"/>
    </source>
</evidence>
<keyword evidence="1" id="KW-0472">Membrane</keyword>
<evidence type="ECO:0000256" key="1">
    <source>
        <dbReference type="SAM" id="Phobius"/>
    </source>
</evidence>
<dbReference type="Proteomes" id="UP000265816">
    <property type="component" value="Unassembled WGS sequence"/>
</dbReference>
<protein>
    <submittedName>
        <fullName evidence="2">Uncharacterized protein</fullName>
    </submittedName>
</protein>
<name>A0A398B3I6_9BACI</name>
<reference evidence="2 3" key="1">
    <citation type="submission" date="2018-08" db="EMBL/GenBank/DDBJ databases">
        <title>Bacillus jemisoniae sp. nov., Bacillus chryseoplanitiae sp. nov., Bacillus resnikiae sp. nov., and Bacillus frankliniae sp. nov., isolated from Viking spacecraft and associated surfaces.</title>
        <authorList>
            <person name="Seuylemezian A."/>
            <person name="Vaishampayan P."/>
        </authorList>
    </citation>
    <scope>NUCLEOTIDE SEQUENCE [LARGE SCALE GENOMIC DNA]</scope>
    <source>
        <strain evidence="2 3">JJ-247</strain>
    </source>
</reference>
<accession>A0A398B3I6</accession>
<dbReference type="EMBL" id="QWVT01000039">
    <property type="protein sequence ID" value="RID82323.1"/>
    <property type="molecule type" value="Genomic_DNA"/>
</dbReference>
<comment type="caution">
    <text evidence="2">The sequence shown here is derived from an EMBL/GenBank/DDBJ whole genome shotgun (WGS) entry which is preliminary data.</text>
</comment>
<feature type="transmembrane region" description="Helical" evidence="1">
    <location>
        <begin position="16"/>
        <end position="35"/>
    </location>
</feature>
<keyword evidence="3" id="KW-1185">Reference proteome</keyword>
<dbReference type="AlphaFoldDB" id="A0A398B3I6"/>
<evidence type="ECO:0000313" key="3">
    <source>
        <dbReference type="Proteomes" id="UP000265816"/>
    </source>
</evidence>
<sequence>MSFLNWYDVLTPTTPYAAAFFGIIFTIIMAATVWYKHKETKNSWHCCTSWSKFYIRMCPRSGRHWVLWVKIRH</sequence>